<dbReference type="PANTHER" id="PTHR30576">
    <property type="entry name" value="COLANIC BIOSYNTHESIS UDP-GLUCOSE LIPID CARRIER TRANSFERASE"/>
    <property type="match status" value="1"/>
</dbReference>
<dbReference type="AlphaFoldDB" id="A0A7W6D9T7"/>
<dbReference type="PANTHER" id="PTHR30576:SF0">
    <property type="entry name" value="UNDECAPRENYL-PHOSPHATE N-ACETYLGALACTOSAMINYL 1-PHOSPHATE TRANSFERASE-RELATED"/>
    <property type="match status" value="1"/>
</dbReference>
<keyword evidence="6" id="KW-1185">Reference proteome</keyword>
<evidence type="ECO:0000256" key="2">
    <source>
        <dbReference type="ARBA" id="ARBA00023169"/>
    </source>
</evidence>
<keyword evidence="5" id="KW-0808">Transferase</keyword>
<name>A0A7W6D9T7_9HYPH</name>
<keyword evidence="3" id="KW-0812">Transmembrane</keyword>
<dbReference type="GO" id="GO:0000271">
    <property type="term" value="P:polysaccharide biosynthetic process"/>
    <property type="evidence" value="ECO:0007669"/>
    <property type="project" value="UniProtKB-KW"/>
</dbReference>
<dbReference type="RefSeq" id="WP_183802408.1">
    <property type="nucleotide sequence ID" value="NZ_JACIEE010000003.1"/>
</dbReference>
<evidence type="ECO:0000313" key="6">
    <source>
        <dbReference type="Proteomes" id="UP000574761"/>
    </source>
</evidence>
<keyword evidence="2" id="KW-0270">Exopolysaccharide synthesis</keyword>
<evidence type="ECO:0000256" key="3">
    <source>
        <dbReference type="SAM" id="Phobius"/>
    </source>
</evidence>
<evidence type="ECO:0000259" key="4">
    <source>
        <dbReference type="Pfam" id="PF02397"/>
    </source>
</evidence>
<dbReference type="InterPro" id="IPR003362">
    <property type="entry name" value="Bact_transf"/>
</dbReference>
<keyword evidence="3" id="KW-1133">Transmembrane helix</keyword>
<reference evidence="5 6" key="1">
    <citation type="submission" date="2020-08" db="EMBL/GenBank/DDBJ databases">
        <title>Genomic Encyclopedia of Type Strains, Phase IV (KMG-IV): sequencing the most valuable type-strain genomes for metagenomic binning, comparative biology and taxonomic classification.</title>
        <authorList>
            <person name="Goeker M."/>
        </authorList>
    </citation>
    <scope>NUCLEOTIDE SEQUENCE [LARGE SCALE GENOMIC DNA]</scope>
    <source>
        <strain evidence="5 6">DSM 100211</strain>
    </source>
</reference>
<organism evidence="5 6">
    <name type="scientific">Mycoplana azooxidifex</name>
    <dbReference type="NCBI Taxonomy" id="1636188"/>
    <lineage>
        <taxon>Bacteria</taxon>
        <taxon>Pseudomonadati</taxon>
        <taxon>Pseudomonadota</taxon>
        <taxon>Alphaproteobacteria</taxon>
        <taxon>Hyphomicrobiales</taxon>
        <taxon>Rhizobiaceae</taxon>
        <taxon>Mycoplana</taxon>
    </lineage>
</organism>
<gene>
    <name evidence="5" type="ORF">GGQ64_001836</name>
</gene>
<feature type="domain" description="Bacterial sugar transferase" evidence="4">
    <location>
        <begin position="33"/>
        <end position="221"/>
    </location>
</feature>
<proteinExistence type="inferred from homology"/>
<sequence>MSKDHLPYSLGLATQPASQAQASGSRSVYLSSKRLFDILFTLAIAPLVLIVVGMLALLVRLDGQAAFFCQPRIGKDGRIFKLWKLRTMVPKADQRLQGYLAENTAARIEWELTQKLKDDPRITRVGRYLRKYSLDELPQLWNVFRGDMSLVGPRPMLPEQRSQYPGTSYFHMRPGLTGLWQISVRNGCSFAERAIHDTRYFGMMSFATDLWILSRTPMVVIRGTGL</sequence>
<dbReference type="Pfam" id="PF02397">
    <property type="entry name" value="Bac_transf"/>
    <property type="match status" value="1"/>
</dbReference>
<comment type="caution">
    <text evidence="5">The sequence shown here is derived from an EMBL/GenBank/DDBJ whole genome shotgun (WGS) entry which is preliminary data.</text>
</comment>
<accession>A0A7W6D9T7</accession>
<comment type="similarity">
    <text evidence="1">Belongs to the bacterial sugar transferase family.</text>
</comment>
<keyword evidence="3" id="KW-0472">Membrane</keyword>
<dbReference type="Proteomes" id="UP000574761">
    <property type="component" value="Unassembled WGS sequence"/>
</dbReference>
<evidence type="ECO:0000313" key="5">
    <source>
        <dbReference type="EMBL" id="MBB3976647.1"/>
    </source>
</evidence>
<protein>
    <submittedName>
        <fullName evidence="5">Lipopolysaccharide/colanic/teichoic acid biosynthesis glycosyltransferase</fullName>
    </submittedName>
</protein>
<dbReference type="EMBL" id="JACIEE010000003">
    <property type="protein sequence ID" value="MBB3976647.1"/>
    <property type="molecule type" value="Genomic_DNA"/>
</dbReference>
<dbReference type="GO" id="GO:0016780">
    <property type="term" value="F:phosphotransferase activity, for other substituted phosphate groups"/>
    <property type="evidence" value="ECO:0007669"/>
    <property type="project" value="TreeGrafter"/>
</dbReference>
<evidence type="ECO:0000256" key="1">
    <source>
        <dbReference type="ARBA" id="ARBA00006464"/>
    </source>
</evidence>
<feature type="transmembrane region" description="Helical" evidence="3">
    <location>
        <begin position="38"/>
        <end position="59"/>
    </location>
</feature>